<dbReference type="GO" id="GO:0051537">
    <property type="term" value="F:2 iron, 2 sulfur cluster binding"/>
    <property type="evidence" value="ECO:0007669"/>
    <property type="project" value="UniProtKB-KW"/>
</dbReference>
<dbReference type="OrthoDB" id="268593at2759"/>
<protein>
    <submittedName>
        <fullName evidence="7">2Fe-2S ferredoxin-type domain-containing protein</fullName>
    </submittedName>
</protein>
<dbReference type="AlphaFoldDB" id="A0A7I5E8B6"/>
<dbReference type="PANTHER" id="PTHR23426:SF76">
    <property type="entry name" value="ADRENODOXIN-LIKE PROTEIN 2, MITOCHONDRIAL"/>
    <property type="match status" value="1"/>
</dbReference>
<dbReference type="PANTHER" id="PTHR23426">
    <property type="entry name" value="FERREDOXIN/ADRENODOXIN"/>
    <property type="match status" value="1"/>
</dbReference>
<evidence type="ECO:0000256" key="1">
    <source>
        <dbReference type="ARBA" id="ARBA00022714"/>
    </source>
</evidence>
<name>A0A7I5E8B6_HAECO</name>
<dbReference type="Proteomes" id="UP000025227">
    <property type="component" value="Unplaced"/>
</dbReference>
<dbReference type="InterPro" id="IPR001041">
    <property type="entry name" value="2Fe-2S_ferredoxin-type"/>
</dbReference>
<dbReference type="GO" id="GO:0009055">
    <property type="term" value="F:electron transfer activity"/>
    <property type="evidence" value="ECO:0007669"/>
    <property type="project" value="TreeGrafter"/>
</dbReference>
<evidence type="ECO:0000313" key="7">
    <source>
        <dbReference type="WBParaSite" id="HCON_00065170-00001"/>
    </source>
</evidence>
<dbReference type="WBParaSite" id="HCON_00065170-00001">
    <property type="protein sequence ID" value="HCON_00065170-00001"/>
    <property type="gene ID" value="HCON_00065170"/>
</dbReference>
<dbReference type="InterPro" id="IPR001055">
    <property type="entry name" value="Adrenodoxin-like"/>
</dbReference>
<keyword evidence="1" id="KW-0001">2Fe-2S</keyword>
<proteinExistence type="predicted"/>
<evidence type="ECO:0000256" key="4">
    <source>
        <dbReference type="ARBA" id="ARBA00023014"/>
    </source>
</evidence>
<evidence type="ECO:0000313" key="6">
    <source>
        <dbReference type="Proteomes" id="UP000025227"/>
    </source>
</evidence>
<organism evidence="6 7">
    <name type="scientific">Haemonchus contortus</name>
    <name type="common">Barber pole worm</name>
    <dbReference type="NCBI Taxonomy" id="6289"/>
    <lineage>
        <taxon>Eukaryota</taxon>
        <taxon>Metazoa</taxon>
        <taxon>Ecdysozoa</taxon>
        <taxon>Nematoda</taxon>
        <taxon>Chromadorea</taxon>
        <taxon>Rhabditida</taxon>
        <taxon>Rhabditina</taxon>
        <taxon>Rhabditomorpha</taxon>
        <taxon>Strongyloidea</taxon>
        <taxon>Trichostrongylidae</taxon>
        <taxon>Haemonchus</taxon>
    </lineage>
</organism>
<keyword evidence="2" id="KW-0479">Metal-binding</keyword>
<dbReference type="InterPro" id="IPR036010">
    <property type="entry name" value="2Fe-2S_ferredoxin-like_sf"/>
</dbReference>
<dbReference type="Pfam" id="PF00111">
    <property type="entry name" value="Fer2"/>
    <property type="match status" value="1"/>
</dbReference>
<dbReference type="InterPro" id="IPR012675">
    <property type="entry name" value="Beta-grasp_dom_sf"/>
</dbReference>
<reference evidence="7" key="1">
    <citation type="submission" date="2020-12" db="UniProtKB">
        <authorList>
            <consortium name="WormBaseParasite"/>
        </authorList>
    </citation>
    <scope>IDENTIFICATION</scope>
    <source>
        <strain evidence="7">MHco3</strain>
    </source>
</reference>
<accession>A0A7I5E8B6</accession>
<dbReference type="GO" id="GO:0046872">
    <property type="term" value="F:metal ion binding"/>
    <property type="evidence" value="ECO:0007669"/>
    <property type="project" value="UniProtKB-KW"/>
</dbReference>
<dbReference type="CDD" id="cd00207">
    <property type="entry name" value="fer2"/>
    <property type="match status" value="1"/>
</dbReference>
<keyword evidence="3" id="KW-0408">Iron</keyword>
<keyword evidence="6" id="KW-1185">Reference proteome</keyword>
<feature type="domain" description="2Fe-2S ferredoxin-type" evidence="5">
    <location>
        <begin position="59"/>
        <end position="135"/>
    </location>
</feature>
<dbReference type="GO" id="GO:0140647">
    <property type="term" value="P:P450-containing electron transport chain"/>
    <property type="evidence" value="ECO:0007669"/>
    <property type="project" value="InterPro"/>
</dbReference>
<sequence length="158" mass="17630">ISEMLTQRILYSLPSRLLYSKCSKPKSLLNAVFYSVFLRNVSTKRVEFICGEDKFVGKAKVGDSMLDVVLNDDLPLVGYGACQGTLGCGTCHVILSPEHFERAGRTSPPDEEELDLLDKVLEQTDHSRLGCQVKITAEDPDTIVVKLPMQRRDARTLE</sequence>
<evidence type="ECO:0000256" key="3">
    <source>
        <dbReference type="ARBA" id="ARBA00023004"/>
    </source>
</evidence>
<evidence type="ECO:0000259" key="5">
    <source>
        <dbReference type="Pfam" id="PF00111"/>
    </source>
</evidence>
<dbReference type="GO" id="GO:0005739">
    <property type="term" value="C:mitochondrion"/>
    <property type="evidence" value="ECO:0007669"/>
    <property type="project" value="TreeGrafter"/>
</dbReference>
<evidence type="ECO:0000256" key="2">
    <source>
        <dbReference type="ARBA" id="ARBA00022723"/>
    </source>
</evidence>
<dbReference type="Gene3D" id="3.10.20.30">
    <property type="match status" value="1"/>
</dbReference>
<keyword evidence="4" id="KW-0411">Iron-sulfur</keyword>
<dbReference type="SUPFAM" id="SSF54292">
    <property type="entry name" value="2Fe-2S ferredoxin-like"/>
    <property type="match status" value="1"/>
</dbReference>